<feature type="domain" description="SusD-like N-terminal" evidence="7">
    <location>
        <begin position="75"/>
        <end position="213"/>
    </location>
</feature>
<dbReference type="Pfam" id="PF07980">
    <property type="entry name" value="SusD_RagB"/>
    <property type="match status" value="1"/>
</dbReference>
<dbReference type="InterPro" id="IPR033985">
    <property type="entry name" value="SusD-like_N"/>
</dbReference>
<keyword evidence="4" id="KW-0472">Membrane</keyword>
<evidence type="ECO:0000256" key="5">
    <source>
        <dbReference type="ARBA" id="ARBA00023237"/>
    </source>
</evidence>
<dbReference type="Pfam" id="PF14322">
    <property type="entry name" value="SusD-like_3"/>
    <property type="match status" value="1"/>
</dbReference>
<dbReference type="InterPro" id="IPR011990">
    <property type="entry name" value="TPR-like_helical_dom_sf"/>
</dbReference>
<keyword evidence="5" id="KW-0998">Cell outer membrane</keyword>
<gene>
    <name evidence="8" type="ORF">AAE02nite_14000</name>
</gene>
<reference evidence="8 9" key="1">
    <citation type="submission" date="2019-07" db="EMBL/GenBank/DDBJ databases">
        <title>Whole genome shotgun sequence of Adhaeribacter aerolatus NBRC 106133.</title>
        <authorList>
            <person name="Hosoyama A."/>
            <person name="Uohara A."/>
            <person name="Ohji S."/>
            <person name="Ichikawa N."/>
        </authorList>
    </citation>
    <scope>NUCLEOTIDE SEQUENCE [LARGE SCALE GENOMIC DNA]</scope>
    <source>
        <strain evidence="8 9">NBRC 106133</strain>
    </source>
</reference>
<evidence type="ECO:0000259" key="6">
    <source>
        <dbReference type="Pfam" id="PF07980"/>
    </source>
</evidence>
<evidence type="ECO:0000313" key="8">
    <source>
        <dbReference type="EMBL" id="GEO03736.1"/>
    </source>
</evidence>
<proteinExistence type="inferred from homology"/>
<dbReference type="InterPro" id="IPR012944">
    <property type="entry name" value="SusD_RagB_dom"/>
</dbReference>
<evidence type="ECO:0000256" key="4">
    <source>
        <dbReference type="ARBA" id="ARBA00023136"/>
    </source>
</evidence>
<dbReference type="GO" id="GO:0009279">
    <property type="term" value="C:cell outer membrane"/>
    <property type="evidence" value="ECO:0007669"/>
    <property type="project" value="UniProtKB-SubCell"/>
</dbReference>
<dbReference type="AlphaFoldDB" id="A0A512AVJ2"/>
<accession>A0A512AVJ2</accession>
<dbReference type="SUPFAM" id="SSF48452">
    <property type="entry name" value="TPR-like"/>
    <property type="match status" value="1"/>
</dbReference>
<organism evidence="8 9">
    <name type="scientific">Adhaeribacter aerolatus</name>
    <dbReference type="NCBI Taxonomy" id="670289"/>
    <lineage>
        <taxon>Bacteria</taxon>
        <taxon>Pseudomonadati</taxon>
        <taxon>Bacteroidota</taxon>
        <taxon>Cytophagia</taxon>
        <taxon>Cytophagales</taxon>
        <taxon>Hymenobacteraceae</taxon>
        <taxon>Adhaeribacter</taxon>
    </lineage>
</organism>
<dbReference type="EMBL" id="BJYS01000007">
    <property type="protein sequence ID" value="GEO03736.1"/>
    <property type="molecule type" value="Genomic_DNA"/>
</dbReference>
<dbReference type="Gene3D" id="1.25.40.390">
    <property type="match status" value="1"/>
</dbReference>
<evidence type="ECO:0000313" key="9">
    <source>
        <dbReference type="Proteomes" id="UP000321532"/>
    </source>
</evidence>
<comment type="subcellular location">
    <subcellularLocation>
        <location evidence="1">Cell outer membrane</location>
    </subcellularLocation>
</comment>
<comment type="similarity">
    <text evidence="2">Belongs to the SusD family.</text>
</comment>
<evidence type="ECO:0000256" key="3">
    <source>
        <dbReference type="ARBA" id="ARBA00022729"/>
    </source>
</evidence>
<comment type="caution">
    <text evidence="8">The sequence shown here is derived from an EMBL/GenBank/DDBJ whole genome shotgun (WGS) entry which is preliminary data.</text>
</comment>
<keyword evidence="3" id="KW-0732">Signal</keyword>
<evidence type="ECO:0000259" key="7">
    <source>
        <dbReference type="Pfam" id="PF14322"/>
    </source>
</evidence>
<name>A0A512AVJ2_9BACT</name>
<dbReference type="Proteomes" id="UP000321532">
    <property type="component" value="Unassembled WGS sequence"/>
</dbReference>
<protein>
    <submittedName>
        <fullName evidence="8">Starch-binding protein</fullName>
    </submittedName>
</protein>
<evidence type="ECO:0000256" key="2">
    <source>
        <dbReference type="ARBA" id="ARBA00006275"/>
    </source>
</evidence>
<evidence type="ECO:0000256" key="1">
    <source>
        <dbReference type="ARBA" id="ARBA00004442"/>
    </source>
</evidence>
<sequence>MSCEDFLETPPVSDYSSENLFQTVEQARMTTYGIYYTFTHDIYSRSMNTNVSNDTDEMQCQGSADATARRVIARYNTTPSNTGTDLKKIFDRLYAGIERANICIERIPKMNLYTNGTEAEKNELKRFYGEALALRAYYYFDLIKLWGDIPFKTTPSQAGENFFVDRTSRDIIFDQIIQDMKQAVDLVPWRKDVAPQARWTKGAVKGMLARIALHAAGYSLRWDLETKGNIGMRTRPDAAKIQEYYQLARDQTWDVINDPAKNHQLNPSFENIWRTLCGQQFDNQYGESMFEIGFWNPTGEQAGNGYIGNKIGVPVNSAVIATFGKGGSEVRVLPTYTLSFKPEDNRKAVTVADFNIDATGKRVVTNRIFEYNPGKWRTWWATRKSTGDYTGINHILLRYSDVLLMFAEADSWLKKSSTPEAINALKQVRKRAYKGKEALIDTETYPTDFNGFLNVLVQERAWELGTEGLRKWDLIRWNKLTEVLTATQAALKKLGNDTTVPLYVYYLPVADPEQDNPKVFGNATTIPAPYSTQGYIRADYRNGLSSNVGFFAQGFEPNKDELFPIMTASIGENPSLSQHPGF</sequence>
<feature type="domain" description="RagB/SusD" evidence="6">
    <location>
        <begin position="374"/>
        <end position="582"/>
    </location>
</feature>
<keyword evidence="9" id="KW-1185">Reference proteome</keyword>